<sequence length="219" mass="24890">MSRSKPKLVQGVGTNDADYVVQPMVNGKQVVCPFYNRWHAMIKRCYSEKELKKHPEYRDKYVCSEWLLFSNFKAWMETQDWKGKHLDKDLLVQGNKVYSPETCVFVPAWLNSLLTDSEAKRGDLPLGVSRKSLDSKMVNPHSVPYLSHVNGCTPRYRGAFKTSSEAHKAWQVGKAVAIEAAVTKILEEVPNSIDIVNSLMARVALLKFEADNNIQTQEL</sequence>
<gene>
    <name evidence="1" type="ORF">vB_PsyM_KIL2_0118</name>
</gene>
<accession>A0A142IE63</accession>
<keyword evidence="1" id="KW-0540">Nuclease</keyword>
<evidence type="ECO:0000313" key="1">
    <source>
        <dbReference type="EMBL" id="AMR57518.1"/>
    </source>
</evidence>
<name>A0A142IE63_9CAUD</name>
<keyword evidence="1" id="KW-0255">Endonuclease</keyword>
<reference evidence="1 2" key="1">
    <citation type="journal article" date="2016" name="Front. Microbiol.">
        <title>Characterization of Novel Bacteriophages for Biocontrol of Bacterial Blight in Leek Caused by Pseudomonas syringae pv. porri.</title>
        <authorList>
            <person name="Rombouts S."/>
            <person name="Lavigne R."/>
        </authorList>
    </citation>
    <scope>NUCLEOTIDE SEQUENCE [LARGE SCALE GENOMIC DNA]</scope>
</reference>
<dbReference type="EMBL" id="KU130127">
    <property type="protein sequence ID" value="AMR57518.1"/>
    <property type="molecule type" value="Genomic_DNA"/>
</dbReference>
<organism evidence="1 2">
    <name type="scientific">Pseudomonas phage vB_PsyM_KIL2</name>
    <dbReference type="NCBI Taxonomy" id="1777066"/>
    <lineage>
        <taxon>Viruses</taxon>
        <taxon>Duplodnaviria</taxon>
        <taxon>Heunggongvirae</taxon>
        <taxon>Uroviricota</taxon>
        <taxon>Caudoviricetes</taxon>
        <taxon>Vandenendeviridae</taxon>
        <taxon>Gorskivirinae</taxon>
        <taxon>Flaumdravirus</taxon>
        <taxon>Flaumdravirus KIL4</taxon>
    </lineage>
</organism>
<keyword evidence="1" id="KW-0378">Hydrolase</keyword>
<evidence type="ECO:0000313" key="2">
    <source>
        <dbReference type="Proteomes" id="UP000230876"/>
    </source>
</evidence>
<dbReference type="GO" id="GO:0004519">
    <property type="term" value="F:endonuclease activity"/>
    <property type="evidence" value="ECO:0007669"/>
    <property type="project" value="UniProtKB-KW"/>
</dbReference>
<proteinExistence type="predicted"/>
<protein>
    <submittedName>
        <fullName evidence="1">Putative restriction endonuclease</fullName>
    </submittedName>
</protein>
<dbReference type="Proteomes" id="UP000230876">
    <property type="component" value="Segment"/>
</dbReference>